<dbReference type="EMBL" id="CALBWS010000011">
    <property type="protein sequence ID" value="CAH2714908.1"/>
    <property type="molecule type" value="Genomic_DNA"/>
</dbReference>
<sequence length="298" mass="33421">MIKYTLFGGEYSYLIPLLLCEKNIGQVHSIFANGFNIKMGDSLIFIGNKKNGLLPFGIHLTPIDTSRAVMLIKSNESVFWDKDTASLIFSEMSLSLEKGSRFKNDIFPVSKNVFYKDKLTNLKELLITNGQPTGLDIYINEFLSKYDRVSDENWSEGEQYILGLMDVVLTNDHSLIEKTLRFFLGRGKGLTPSGDDLMVGLLAFASITNFISVAFYEELSKLVEKEPITTDVSKEYLRYALKNEFSSTVTDVINSIGSNKPWLSEAAFDRLLGVGHSSGLDTLFGILVGMLAYNQFFE</sequence>
<organism evidence="1 2">
    <name type="scientific">Neobacillus rhizosphaerae</name>
    <dbReference type="NCBI Taxonomy" id="2880965"/>
    <lineage>
        <taxon>Bacteria</taxon>
        <taxon>Bacillati</taxon>
        <taxon>Bacillota</taxon>
        <taxon>Bacilli</taxon>
        <taxon>Bacillales</taxon>
        <taxon>Bacillaceae</taxon>
        <taxon>Neobacillus</taxon>
    </lineage>
</organism>
<comment type="caution">
    <text evidence="1">The sequence shown here is derived from an EMBL/GenBank/DDBJ whole genome shotgun (WGS) entry which is preliminary data.</text>
</comment>
<evidence type="ECO:0000313" key="1">
    <source>
        <dbReference type="EMBL" id="CAH2714908.1"/>
    </source>
</evidence>
<proteinExistence type="predicted"/>
<dbReference type="InterPro" id="IPR021530">
    <property type="entry name" value="AllH-like"/>
</dbReference>
<dbReference type="RefSeq" id="WP_248735211.1">
    <property type="nucleotide sequence ID" value="NZ_CALBWS010000011.1"/>
</dbReference>
<evidence type="ECO:0000313" key="2">
    <source>
        <dbReference type="Proteomes" id="UP000838308"/>
    </source>
</evidence>
<dbReference type="Proteomes" id="UP000838308">
    <property type="component" value="Unassembled WGS sequence"/>
</dbReference>
<reference evidence="1" key="1">
    <citation type="submission" date="2022-04" db="EMBL/GenBank/DDBJ databases">
        <authorList>
            <person name="Criscuolo A."/>
        </authorList>
    </citation>
    <scope>NUCLEOTIDE SEQUENCE</scope>
    <source>
        <strain evidence="1">CIP111895</strain>
    </source>
</reference>
<dbReference type="Pfam" id="PF11392">
    <property type="entry name" value="AllH"/>
    <property type="match status" value="1"/>
</dbReference>
<keyword evidence="2" id="KW-1185">Reference proteome</keyword>
<accession>A0ABM9EQK0</accession>
<name>A0ABM9EQK0_9BACI</name>
<protein>
    <recommendedName>
        <fullName evidence="3">DUF2877 domain-containing protein</fullName>
    </recommendedName>
</protein>
<gene>
    <name evidence="1" type="ORF">BACCIP111895_02084</name>
</gene>
<evidence type="ECO:0008006" key="3">
    <source>
        <dbReference type="Google" id="ProtNLM"/>
    </source>
</evidence>